<evidence type="ECO:0000313" key="2">
    <source>
        <dbReference type="EMBL" id="RIB08496.1"/>
    </source>
</evidence>
<name>A0A397UMX9_9GLOM</name>
<dbReference type="EMBL" id="QKWP01001502">
    <property type="protein sequence ID" value="RIB08496.1"/>
    <property type="molecule type" value="Genomic_DNA"/>
</dbReference>
<proteinExistence type="predicted"/>
<feature type="transmembrane region" description="Helical" evidence="1">
    <location>
        <begin position="45"/>
        <end position="65"/>
    </location>
</feature>
<organism evidence="2 3">
    <name type="scientific">Gigaspora rosea</name>
    <dbReference type="NCBI Taxonomy" id="44941"/>
    <lineage>
        <taxon>Eukaryota</taxon>
        <taxon>Fungi</taxon>
        <taxon>Fungi incertae sedis</taxon>
        <taxon>Mucoromycota</taxon>
        <taxon>Glomeromycotina</taxon>
        <taxon>Glomeromycetes</taxon>
        <taxon>Diversisporales</taxon>
        <taxon>Gigasporaceae</taxon>
        <taxon>Gigaspora</taxon>
    </lineage>
</organism>
<keyword evidence="1" id="KW-0812">Transmembrane</keyword>
<keyword evidence="1" id="KW-1133">Transmembrane helix</keyword>
<keyword evidence="3" id="KW-1185">Reference proteome</keyword>
<keyword evidence="1" id="KW-0472">Membrane</keyword>
<reference evidence="2 3" key="1">
    <citation type="submission" date="2018-06" db="EMBL/GenBank/DDBJ databases">
        <title>Comparative genomics reveals the genomic features of Rhizophagus irregularis, R. cerebriforme, R. diaphanum and Gigaspora rosea, and their symbiotic lifestyle signature.</title>
        <authorList>
            <person name="Morin E."/>
            <person name="San Clemente H."/>
            <person name="Chen E.C.H."/>
            <person name="De La Providencia I."/>
            <person name="Hainaut M."/>
            <person name="Kuo A."/>
            <person name="Kohler A."/>
            <person name="Murat C."/>
            <person name="Tang N."/>
            <person name="Roy S."/>
            <person name="Loubradou J."/>
            <person name="Henrissat B."/>
            <person name="Grigoriev I.V."/>
            <person name="Corradi N."/>
            <person name="Roux C."/>
            <person name="Martin F.M."/>
        </authorList>
    </citation>
    <scope>NUCLEOTIDE SEQUENCE [LARGE SCALE GENOMIC DNA]</scope>
    <source>
        <strain evidence="2 3">DAOM 194757</strain>
    </source>
</reference>
<evidence type="ECO:0000313" key="3">
    <source>
        <dbReference type="Proteomes" id="UP000266673"/>
    </source>
</evidence>
<comment type="caution">
    <text evidence="2">The sequence shown here is derived from an EMBL/GenBank/DDBJ whole genome shotgun (WGS) entry which is preliminary data.</text>
</comment>
<dbReference type="Proteomes" id="UP000266673">
    <property type="component" value="Unassembled WGS sequence"/>
</dbReference>
<gene>
    <name evidence="2" type="ORF">C2G38_2110978</name>
</gene>
<accession>A0A397UMX9</accession>
<dbReference type="OrthoDB" id="1658724at2759"/>
<protein>
    <submittedName>
        <fullName evidence="2">Uncharacterized protein</fullName>
    </submittedName>
</protein>
<evidence type="ECO:0000256" key="1">
    <source>
        <dbReference type="SAM" id="Phobius"/>
    </source>
</evidence>
<sequence length="77" mass="9112">MILFWSRKINSIFLMQANISPNPNFAKKLGLFGFILSKMKILQPLLLCFLLHEIVYFGRCIPFWVADFIPFLQKYNL</sequence>
<dbReference type="AlphaFoldDB" id="A0A397UMX9"/>